<dbReference type="PIRSF" id="PIRSF018634">
    <property type="entry name" value="UCP018634"/>
    <property type="match status" value="1"/>
</dbReference>
<organism evidence="1 2">
    <name type="scientific">Winslowiella toletana</name>
    <dbReference type="NCBI Taxonomy" id="92490"/>
    <lineage>
        <taxon>Bacteria</taxon>
        <taxon>Pseudomonadati</taxon>
        <taxon>Pseudomonadota</taxon>
        <taxon>Gammaproteobacteria</taxon>
        <taxon>Enterobacterales</taxon>
        <taxon>Erwiniaceae</taxon>
        <taxon>Winslowiella</taxon>
    </lineage>
</organism>
<proteinExistence type="predicted"/>
<name>A0ABS4P5P0_9GAMM</name>
<protein>
    <recommendedName>
        <fullName evidence="3">Type II toxin-antitoxin system RelE/ParE family toxin</fullName>
    </recommendedName>
</protein>
<evidence type="ECO:0008006" key="3">
    <source>
        <dbReference type="Google" id="ProtNLM"/>
    </source>
</evidence>
<accession>A0ABS4P5P0</accession>
<dbReference type="Proteomes" id="UP001195624">
    <property type="component" value="Unassembled WGS sequence"/>
</dbReference>
<evidence type="ECO:0000313" key="2">
    <source>
        <dbReference type="Proteomes" id="UP001195624"/>
    </source>
</evidence>
<dbReference type="EMBL" id="JAGGMQ010000001">
    <property type="protein sequence ID" value="MBP2167954.1"/>
    <property type="molecule type" value="Genomic_DNA"/>
</dbReference>
<dbReference type="Pfam" id="PF06296">
    <property type="entry name" value="RelE"/>
    <property type="match status" value="1"/>
</dbReference>
<gene>
    <name evidence="1" type="ORF">J2125_001146</name>
</gene>
<dbReference type="RefSeq" id="WP_017803117.1">
    <property type="nucleotide sequence ID" value="NZ_JAGGMQ010000001.1"/>
</dbReference>
<reference evidence="1 2" key="1">
    <citation type="submission" date="2021-03" db="EMBL/GenBank/DDBJ databases">
        <authorList>
            <person name="D'Agostino P."/>
            <person name="Huntemann M."/>
            <person name="Clum A."/>
            <person name="Spunde A."/>
            <person name="Palaniappan K."/>
            <person name="Ritter S."/>
            <person name="Mikhailova N."/>
            <person name="Chen I.-M."/>
            <person name="Stamatis D."/>
            <person name="Reddy T."/>
            <person name="O'Malley R."/>
            <person name="Daum C."/>
            <person name="Shapiro N."/>
            <person name="Ivanova N."/>
            <person name="Kyrpides N."/>
            <person name="Woyke T."/>
        </authorList>
    </citation>
    <scope>NUCLEOTIDE SEQUENCE [LARGE SCALE GENOMIC DNA]</scope>
    <source>
        <strain evidence="1 2">WS4403</strain>
    </source>
</reference>
<reference evidence="2" key="2">
    <citation type="submission" date="2023-07" db="EMBL/GenBank/DDBJ databases">
        <title>Genome mining of underrepresented organisms for secondary metabolites.</title>
        <authorList>
            <person name="D'Agostino P.M."/>
        </authorList>
    </citation>
    <scope>NUCLEOTIDE SEQUENCE [LARGE SCALE GENOMIC DNA]</scope>
    <source>
        <strain evidence="2">WS4403</strain>
    </source>
</reference>
<dbReference type="InterPro" id="IPR009387">
    <property type="entry name" value="HigB-2"/>
</dbReference>
<sequence length="119" mass="13736">MRVFKTKWFAREAKSHAIKDTELCQAIQDVMKGMADNLGGGVYKKRLKQNRDRCIILAKGGTRWVYAYLYAKQDKANIDTQELADFRRLADHYASLSDQNIVALLNIKELLEICHDCQK</sequence>
<keyword evidence="2" id="KW-1185">Reference proteome</keyword>
<evidence type="ECO:0000313" key="1">
    <source>
        <dbReference type="EMBL" id="MBP2167954.1"/>
    </source>
</evidence>
<comment type="caution">
    <text evidence="1">The sequence shown here is derived from an EMBL/GenBank/DDBJ whole genome shotgun (WGS) entry which is preliminary data.</text>
</comment>